<keyword evidence="3" id="KW-1185">Reference proteome</keyword>
<sequence length="162" mass="18189">MDLGTALVGAIFVVICIIPFILMSRNSKKKAKKMLQNLNEIAAAKNGVIHAHEFSGDTGIGIDKKRSEVYFYKSFDDKVFTNTVDLSNVKKCNVIKTNRVINGEYKNQILIDRVDLEFQLNKPANSKLNLEFFNAEHTMVLNGELQLAEGWAGLINQQILSK</sequence>
<accession>A0A2W1N0V5</accession>
<organism evidence="2 3">
    <name type="scientific">Putridiphycobacter roseus</name>
    <dbReference type="NCBI Taxonomy" id="2219161"/>
    <lineage>
        <taxon>Bacteria</taxon>
        <taxon>Pseudomonadati</taxon>
        <taxon>Bacteroidota</taxon>
        <taxon>Flavobacteriia</taxon>
        <taxon>Flavobacteriales</taxon>
        <taxon>Crocinitomicaceae</taxon>
        <taxon>Putridiphycobacter</taxon>
    </lineage>
</organism>
<dbReference type="Proteomes" id="UP000249248">
    <property type="component" value="Unassembled WGS sequence"/>
</dbReference>
<protein>
    <submittedName>
        <fullName evidence="2">Uncharacterized protein</fullName>
    </submittedName>
</protein>
<dbReference type="RefSeq" id="WP_111062038.1">
    <property type="nucleotide sequence ID" value="NZ_JBHUCU010000002.1"/>
</dbReference>
<keyword evidence="1" id="KW-0812">Transmembrane</keyword>
<dbReference type="OrthoDB" id="1524706at2"/>
<keyword evidence="1" id="KW-0472">Membrane</keyword>
<comment type="caution">
    <text evidence="2">The sequence shown here is derived from an EMBL/GenBank/DDBJ whole genome shotgun (WGS) entry which is preliminary data.</text>
</comment>
<reference evidence="2 3" key="1">
    <citation type="submission" date="2018-06" db="EMBL/GenBank/DDBJ databases">
        <title>The draft genome sequence of Crocinitomix sp. SM1701.</title>
        <authorList>
            <person name="Zhang X."/>
        </authorList>
    </citation>
    <scope>NUCLEOTIDE SEQUENCE [LARGE SCALE GENOMIC DNA]</scope>
    <source>
        <strain evidence="2 3">SM1701</strain>
    </source>
</reference>
<keyword evidence="1" id="KW-1133">Transmembrane helix</keyword>
<evidence type="ECO:0000313" key="3">
    <source>
        <dbReference type="Proteomes" id="UP000249248"/>
    </source>
</evidence>
<proteinExistence type="predicted"/>
<dbReference type="EMBL" id="QKSB01000002">
    <property type="protein sequence ID" value="PZE17887.1"/>
    <property type="molecule type" value="Genomic_DNA"/>
</dbReference>
<evidence type="ECO:0000313" key="2">
    <source>
        <dbReference type="EMBL" id="PZE17887.1"/>
    </source>
</evidence>
<gene>
    <name evidence="2" type="ORF">DNU06_04515</name>
</gene>
<evidence type="ECO:0000256" key="1">
    <source>
        <dbReference type="SAM" id="Phobius"/>
    </source>
</evidence>
<name>A0A2W1N0V5_9FLAO</name>
<feature type="transmembrane region" description="Helical" evidence="1">
    <location>
        <begin position="6"/>
        <end position="24"/>
    </location>
</feature>
<dbReference type="AlphaFoldDB" id="A0A2W1N0V5"/>